<sequence length="100" mass="10175">MNDTPRIVALVAVLALPVAAVLAVLLLSPGDEPPRETSVVRIGESSVSAGPTGASPTATPTPPSAEPPARSQLPPPPPVDDDDDDDADRGEQDDDDDDDG</sequence>
<feature type="region of interest" description="Disordered" evidence="1">
    <location>
        <begin position="28"/>
        <end position="100"/>
    </location>
</feature>
<feature type="compositionally biased region" description="Acidic residues" evidence="1">
    <location>
        <begin position="79"/>
        <end position="100"/>
    </location>
</feature>
<organism evidence="2 3">
    <name type="scientific">Prauserella oleivorans</name>
    <dbReference type="NCBI Taxonomy" id="1478153"/>
    <lineage>
        <taxon>Bacteria</taxon>
        <taxon>Bacillati</taxon>
        <taxon>Actinomycetota</taxon>
        <taxon>Actinomycetes</taxon>
        <taxon>Pseudonocardiales</taxon>
        <taxon>Pseudonocardiaceae</taxon>
        <taxon>Prauserella</taxon>
    </lineage>
</organism>
<name>A0ABW5WDD3_9PSEU</name>
<evidence type="ECO:0000313" key="3">
    <source>
        <dbReference type="Proteomes" id="UP001597478"/>
    </source>
</evidence>
<protein>
    <recommendedName>
        <fullName evidence="4">Small secreted hydrophilic protein</fullName>
    </recommendedName>
</protein>
<proteinExistence type="predicted"/>
<reference evidence="3" key="1">
    <citation type="journal article" date="2019" name="Int. J. Syst. Evol. Microbiol.">
        <title>The Global Catalogue of Microorganisms (GCM) 10K type strain sequencing project: providing services to taxonomists for standard genome sequencing and annotation.</title>
        <authorList>
            <consortium name="The Broad Institute Genomics Platform"/>
            <consortium name="The Broad Institute Genome Sequencing Center for Infectious Disease"/>
            <person name="Wu L."/>
            <person name="Ma J."/>
        </authorList>
    </citation>
    <scope>NUCLEOTIDE SEQUENCE [LARGE SCALE GENOMIC DNA]</scope>
    <source>
        <strain evidence="3">IBRC-M 10906</strain>
    </source>
</reference>
<dbReference type="EMBL" id="JBHUOF010000030">
    <property type="protein sequence ID" value="MFD2801499.1"/>
    <property type="molecule type" value="Genomic_DNA"/>
</dbReference>
<keyword evidence="3" id="KW-1185">Reference proteome</keyword>
<evidence type="ECO:0008006" key="4">
    <source>
        <dbReference type="Google" id="ProtNLM"/>
    </source>
</evidence>
<feature type="compositionally biased region" description="Low complexity" evidence="1">
    <location>
        <begin position="48"/>
        <end position="58"/>
    </location>
</feature>
<evidence type="ECO:0000313" key="2">
    <source>
        <dbReference type="EMBL" id="MFD2801499.1"/>
    </source>
</evidence>
<evidence type="ECO:0000256" key="1">
    <source>
        <dbReference type="SAM" id="MobiDB-lite"/>
    </source>
</evidence>
<dbReference type="Proteomes" id="UP001597478">
    <property type="component" value="Unassembled WGS sequence"/>
</dbReference>
<gene>
    <name evidence="2" type="ORF">ACFS2C_19090</name>
</gene>
<accession>A0ABW5WDD3</accession>
<dbReference type="RefSeq" id="WP_377388205.1">
    <property type="nucleotide sequence ID" value="NZ_JBHSAN010000010.1"/>
</dbReference>
<comment type="caution">
    <text evidence="2">The sequence shown here is derived from an EMBL/GenBank/DDBJ whole genome shotgun (WGS) entry which is preliminary data.</text>
</comment>